<protein>
    <submittedName>
        <fullName evidence="2">Uncharacterized protein</fullName>
    </submittedName>
</protein>
<gene>
    <name evidence="2" type="ORF">DPMN_021455</name>
</gene>
<sequence length="55" mass="6083">MGSERLGRLLSQKEATDVGEGRLSLATSRGCQYGTGHPDKEPDYPEHFLAYSAWI</sequence>
<name>A0A9D4SB13_DREPO</name>
<evidence type="ECO:0000313" key="2">
    <source>
        <dbReference type="EMBL" id="KAH3897268.1"/>
    </source>
</evidence>
<keyword evidence="3" id="KW-1185">Reference proteome</keyword>
<reference evidence="2" key="1">
    <citation type="journal article" date="2019" name="bioRxiv">
        <title>The Genome of the Zebra Mussel, Dreissena polymorpha: A Resource for Invasive Species Research.</title>
        <authorList>
            <person name="McCartney M.A."/>
            <person name="Auch B."/>
            <person name="Kono T."/>
            <person name="Mallez S."/>
            <person name="Zhang Y."/>
            <person name="Obille A."/>
            <person name="Becker A."/>
            <person name="Abrahante J.E."/>
            <person name="Garbe J."/>
            <person name="Badalamenti J.P."/>
            <person name="Herman A."/>
            <person name="Mangelson H."/>
            <person name="Liachko I."/>
            <person name="Sullivan S."/>
            <person name="Sone E.D."/>
            <person name="Koren S."/>
            <person name="Silverstein K.A.T."/>
            <person name="Beckman K.B."/>
            <person name="Gohl D.M."/>
        </authorList>
    </citation>
    <scope>NUCLEOTIDE SEQUENCE</scope>
    <source>
        <strain evidence="2">Duluth1</strain>
        <tissue evidence="2">Whole animal</tissue>
    </source>
</reference>
<proteinExistence type="predicted"/>
<organism evidence="2 3">
    <name type="scientific">Dreissena polymorpha</name>
    <name type="common">Zebra mussel</name>
    <name type="synonym">Mytilus polymorpha</name>
    <dbReference type="NCBI Taxonomy" id="45954"/>
    <lineage>
        <taxon>Eukaryota</taxon>
        <taxon>Metazoa</taxon>
        <taxon>Spiralia</taxon>
        <taxon>Lophotrochozoa</taxon>
        <taxon>Mollusca</taxon>
        <taxon>Bivalvia</taxon>
        <taxon>Autobranchia</taxon>
        <taxon>Heteroconchia</taxon>
        <taxon>Euheterodonta</taxon>
        <taxon>Imparidentia</taxon>
        <taxon>Neoheterodontei</taxon>
        <taxon>Myida</taxon>
        <taxon>Dreissenoidea</taxon>
        <taxon>Dreissenidae</taxon>
        <taxon>Dreissena</taxon>
    </lineage>
</organism>
<dbReference type="AlphaFoldDB" id="A0A9D4SB13"/>
<feature type="region of interest" description="Disordered" evidence="1">
    <location>
        <begin position="1"/>
        <end position="22"/>
    </location>
</feature>
<evidence type="ECO:0000256" key="1">
    <source>
        <dbReference type="SAM" id="MobiDB-lite"/>
    </source>
</evidence>
<accession>A0A9D4SB13</accession>
<evidence type="ECO:0000313" key="3">
    <source>
        <dbReference type="Proteomes" id="UP000828390"/>
    </source>
</evidence>
<comment type="caution">
    <text evidence="2">The sequence shown here is derived from an EMBL/GenBank/DDBJ whole genome shotgun (WGS) entry which is preliminary data.</text>
</comment>
<reference evidence="2" key="2">
    <citation type="submission" date="2020-11" db="EMBL/GenBank/DDBJ databases">
        <authorList>
            <person name="McCartney M.A."/>
            <person name="Auch B."/>
            <person name="Kono T."/>
            <person name="Mallez S."/>
            <person name="Becker A."/>
            <person name="Gohl D.M."/>
            <person name="Silverstein K.A.T."/>
            <person name="Koren S."/>
            <person name="Bechman K.B."/>
            <person name="Herman A."/>
            <person name="Abrahante J.E."/>
            <person name="Garbe J."/>
        </authorList>
    </citation>
    <scope>NUCLEOTIDE SEQUENCE</scope>
    <source>
        <strain evidence="2">Duluth1</strain>
        <tissue evidence="2">Whole animal</tissue>
    </source>
</reference>
<dbReference type="EMBL" id="JAIWYP010000001">
    <property type="protein sequence ID" value="KAH3897268.1"/>
    <property type="molecule type" value="Genomic_DNA"/>
</dbReference>
<dbReference type="Proteomes" id="UP000828390">
    <property type="component" value="Unassembled WGS sequence"/>
</dbReference>